<accession>A0A0W0UGJ4</accession>
<organism evidence="2 5">
    <name type="scientific">Legionella jamestowniensis</name>
    <dbReference type="NCBI Taxonomy" id="455"/>
    <lineage>
        <taxon>Bacteria</taxon>
        <taxon>Pseudomonadati</taxon>
        <taxon>Pseudomonadota</taxon>
        <taxon>Gammaproteobacteria</taxon>
        <taxon>Legionellales</taxon>
        <taxon>Legionellaceae</taxon>
        <taxon>Legionella</taxon>
    </lineage>
</organism>
<evidence type="ECO:0000313" key="2">
    <source>
        <dbReference type="EMBL" id="KTD06952.1"/>
    </source>
</evidence>
<dbReference type="RefSeq" id="WP_156411911.1">
    <property type="nucleotide sequence ID" value="NZ_CAAAJF010000006.1"/>
</dbReference>
<protein>
    <submittedName>
        <fullName evidence="2">Uncharacterized protein</fullName>
    </submittedName>
</protein>
<reference evidence="2 5" key="1">
    <citation type="submission" date="2015-11" db="EMBL/GenBank/DDBJ databases">
        <title>Genomic analysis of 38 Legionella species identifies large and diverse effector repertoires.</title>
        <authorList>
            <person name="Burstein D."/>
            <person name="Amaro F."/>
            <person name="Zusman T."/>
            <person name="Lifshitz Z."/>
            <person name="Cohen O."/>
            <person name="Gilbert J.A."/>
            <person name="Pupko T."/>
            <person name="Shuman H.A."/>
            <person name="Segal G."/>
        </authorList>
    </citation>
    <scope>NUCLEOTIDE SEQUENCE [LARGE SCALE GENOMIC DNA]</scope>
    <source>
        <strain evidence="2 5">JA-26-G1-E2</strain>
    </source>
</reference>
<dbReference type="EMBL" id="LNYG01000013">
    <property type="protein sequence ID" value="KTD07518.1"/>
    <property type="molecule type" value="Genomic_DNA"/>
</dbReference>
<dbReference type="EMBL" id="LNYG01000013">
    <property type="protein sequence ID" value="KTD06952.1"/>
    <property type="molecule type" value="Genomic_DNA"/>
</dbReference>
<evidence type="ECO:0000313" key="3">
    <source>
        <dbReference type="EMBL" id="KTD07518.1"/>
    </source>
</evidence>
<dbReference type="AlphaFoldDB" id="A0A0W0UGJ4"/>
<dbReference type="Proteomes" id="UP000054715">
    <property type="component" value="Unassembled WGS sequence"/>
</dbReference>
<sequence length="57" mass="6461">MNRDDKERMNQNQQGQGGRNMGQNPDERKQAPGQGGQKQGHQPGQGEKKDQPGRYQR</sequence>
<proteinExistence type="predicted"/>
<evidence type="ECO:0000256" key="1">
    <source>
        <dbReference type="SAM" id="MobiDB-lite"/>
    </source>
</evidence>
<feature type="region of interest" description="Disordered" evidence="1">
    <location>
        <begin position="1"/>
        <end position="57"/>
    </location>
</feature>
<comment type="caution">
    <text evidence="2">The sequence shown here is derived from an EMBL/GenBank/DDBJ whole genome shotgun (WGS) entry which is preliminary data.</text>
</comment>
<feature type="compositionally biased region" description="Basic and acidic residues" evidence="1">
    <location>
        <begin position="46"/>
        <end position="57"/>
    </location>
</feature>
<evidence type="ECO:0000313" key="5">
    <source>
        <dbReference type="Proteomes" id="UP000054715"/>
    </source>
</evidence>
<evidence type="ECO:0000313" key="4">
    <source>
        <dbReference type="EMBL" id="KTD09527.1"/>
    </source>
</evidence>
<gene>
    <name evidence="4" type="ORF">Ljam_0877</name>
    <name evidence="2" type="ORF">Ljam_1147</name>
    <name evidence="3" type="ORF">Ljam_1713</name>
</gene>
<dbReference type="EMBL" id="LNYG01000012">
    <property type="protein sequence ID" value="KTD09527.1"/>
    <property type="molecule type" value="Genomic_DNA"/>
</dbReference>
<dbReference type="PATRIC" id="fig|455.5.peg.1213"/>
<name>A0A0W0UGJ4_9GAMM</name>